<dbReference type="EMBL" id="UYYF01000902">
    <property type="protein sequence ID" value="VDM99290.1"/>
    <property type="molecule type" value="Genomic_DNA"/>
</dbReference>
<evidence type="ECO:0000313" key="3">
    <source>
        <dbReference type="Proteomes" id="UP000276776"/>
    </source>
</evidence>
<keyword evidence="3" id="KW-1185">Reference proteome</keyword>
<feature type="region of interest" description="Disordered" evidence="1">
    <location>
        <begin position="79"/>
        <end position="98"/>
    </location>
</feature>
<dbReference type="OrthoDB" id="5814911at2759"/>
<organism evidence="4">
    <name type="scientific">Thelazia callipaeda</name>
    <name type="common">Oriental eyeworm</name>
    <name type="synonym">Parasitic nematode</name>
    <dbReference type="NCBI Taxonomy" id="103827"/>
    <lineage>
        <taxon>Eukaryota</taxon>
        <taxon>Metazoa</taxon>
        <taxon>Ecdysozoa</taxon>
        <taxon>Nematoda</taxon>
        <taxon>Chromadorea</taxon>
        <taxon>Rhabditida</taxon>
        <taxon>Spirurina</taxon>
        <taxon>Spiruromorpha</taxon>
        <taxon>Thelazioidea</taxon>
        <taxon>Thelaziidae</taxon>
        <taxon>Thelazia</taxon>
    </lineage>
</organism>
<dbReference type="Proteomes" id="UP000276776">
    <property type="component" value="Unassembled WGS sequence"/>
</dbReference>
<sequence length="98" mass="11360">MMKCGFCDCFGPFIPFRKKDELDVPLDQNTLNRCLELVQAHEARQDMLLKSSEHQRPLISTVCETCVPYGNDMKKFPQPPHKPNFWHGTPPPSYRLVN</sequence>
<dbReference type="AlphaFoldDB" id="A0A0N5CS29"/>
<dbReference type="OMA" id="KCLQKYR"/>
<evidence type="ECO:0000313" key="2">
    <source>
        <dbReference type="EMBL" id="VDM99290.1"/>
    </source>
</evidence>
<proteinExistence type="predicted"/>
<feature type="compositionally biased region" description="Pro residues" evidence="1">
    <location>
        <begin position="89"/>
        <end position="98"/>
    </location>
</feature>
<reference evidence="4" key="1">
    <citation type="submission" date="2017-02" db="UniProtKB">
        <authorList>
            <consortium name="WormBaseParasite"/>
        </authorList>
    </citation>
    <scope>IDENTIFICATION</scope>
</reference>
<reference evidence="2 3" key="2">
    <citation type="submission" date="2018-11" db="EMBL/GenBank/DDBJ databases">
        <authorList>
            <consortium name="Pathogen Informatics"/>
        </authorList>
    </citation>
    <scope>NUCLEOTIDE SEQUENCE [LARGE SCALE GENOMIC DNA]</scope>
</reference>
<protein>
    <submittedName>
        <fullName evidence="4">Stabilizer of axonemal microtubules 2</fullName>
    </submittedName>
</protein>
<evidence type="ECO:0000313" key="4">
    <source>
        <dbReference type="WBParaSite" id="TCLT_0000302901-mRNA-1"/>
    </source>
</evidence>
<name>A0A0N5CS29_THECL</name>
<accession>A0A0N5CS29</accession>
<evidence type="ECO:0000256" key="1">
    <source>
        <dbReference type="SAM" id="MobiDB-lite"/>
    </source>
</evidence>
<dbReference type="STRING" id="103827.A0A0N5CS29"/>
<dbReference type="WBParaSite" id="TCLT_0000302901-mRNA-1">
    <property type="protein sequence ID" value="TCLT_0000302901-mRNA-1"/>
    <property type="gene ID" value="TCLT_0000302901"/>
</dbReference>
<gene>
    <name evidence="2" type="ORF">TCLT_LOCUS3030</name>
</gene>